<accession>A0ABV5EX25</accession>
<protein>
    <submittedName>
        <fullName evidence="1">Uncharacterized protein</fullName>
    </submittedName>
</protein>
<dbReference type="EMBL" id="JBHMEZ010000001">
    <property type="protein sequence ID" value="MFB9051709.1"/>
    <property type="molecule type" value="Genomic_DNA"/>
</dbReference>
<dbReference type="Proteomes" id="UP001589605">
    <property type="component" value="Unassembled WGS sequence"/>
</dbReference>
<keyword evidence="2" id="KW-1185">Reference proteome</keyword>
<name>A0ABV5EX25_9FLAO</name>
<dbReference type="RefSeq" id="WP_382380384.1">
    <property type="nucleotide sequence ID" value="NZ_JBHMEZ010000001.1"/>
</dbReference>
<evidence type="ECO:0000313" key="1">
    <source>
        <dbReference type="EMBL" id="MFB9051709.1"/>
    </source>
</evidence>
<proteinExistence type="predicted"/>
<sequence>MMKSICLSLLFLCVISCKKEVKNLPEDFDFGDTKDNTYTNAYFGLTFDYPEAWSAQSKHNIKAITDKGEKYLARENTKMGAILKASQINTAYLFSIFKYPIKEPKGYNPSLSVIAENVGGNPAITRGRDYLFNSRELLKETPAGFKFEEDFDTKILGGETFDVMRAKATFGGYPVEQEFFCIVRYGFSLSFILSYTNEEEKAVLYEIIDSIELE</sequence>
<reference evidence="1 2" key="1">
    <citation type="submission" date="2024-09" db="EMBL/GenBank/DDBJ databases">
        <authorList>
            <person name="Sun Q."/>
            <person name="Mori K."/>
        </authorList>
    </citation>
    <scope>NUCLEOTIDE SEQUENCE [LARGE SCALE GENOMIC DNA]</scope>
    <source>
        <strain evidence="1 2">CECT 8286</strain>
    </source>
</reference>
<organism evidence="1 2">
    <name type="scientific">Formosa undariae</name>
    <dbReference type="NCBI Taxonomy" id="1325436"/>
    <lineage>
        <taxon>Bacteria</taxon>
        <taxon>Pseudomonadati</taxon>
        <taxon>Bacteroidota</taxon>
        <taxon>Flavobacteriia</taxon>
        <taxon>Flavobacteriales</taxon>
        <taxon>Flavobacteriaceae</taxon>
        <taxon>Formosa</taxon>
    </lineage>
</organism>
<gene>
    <name evidence="1" type="ORF">ACFFVB_01345</name>
</gene>
<comment type="caution">
    <text evidence="1">The sequence shown here is derived from an EMBL/GenBank/DDBJ whole genome shotgun (WGS) entry which is preliminary data.</text>
</comment>
<evidence type="ECO:0000313" key="2">
    <source>
        <dbReference type="Proteomes" id="UP001589605"/>
    </source>
</evidence>